<organism evidence="2 3">
    <name type="scientific">Cellvibrio fibrivorans</name>
    <dbReference type="NCBI Taxonomy" id="126350"/>
    <lineage>
        <taxon>Bacteria</taxon>
        <taxon>Pseudomonadati</taxon>
        <taxon>Pseudomonadota</taxon>
        <taxon>Gammaproteobacteria</taxon>
        <taxon>Cellvibrionales</taxon>
        <taxon>Cellvibrionaceae</taxon>
        <taxon>Cellvibrio</taxon>
    </lineage>
</organism>
<keyword evidence="1" id="KW-0732">Signal</keyword>
<evidence type="ECO:0008006" key="4">
    <source>
        <dbReference type="Google" id="ProtNLM"/>
    </source>
</evidence>
<feature type="chain" id="PRO_5047100669" description="Ig-like domain-containing protein" evidence="1">
    <location>
        <begin position="25"/>
        <end position="153"/>
    </location>
</feature>
<dbReference type="RefSeq" id="WP_310068190.1">
    <property type="nucleotide sequence ID" value="NZ_JAVDVX010000001.1"/>
</dbReference>
<dbReference type="EMBL" id="JAVDVX010000001">
    <property type="protein sequence ID" value="MDR7088494.1"/>
    <property type="molecule type" value="Genomic_DNA"/>
</dbReference>
<feature type="signal peptide" evidence="1">
    <location>
        <begin position="1"/>
        <end position="24"/>
    </location>
</feature>
<evidence type="ECO:0000313" key="3">
    <source>
        <dbReference type="Proteomes" id="UP001253595"/>
    </source>
</evidence>
<name>A0ABU1UTJ4_9GAMM</name>
<sequence>MRFSNIIASLGFAILSSVAVSASAQTTTVPSGCSWTLVSQQSGPSSAIITMACKLNGVSLATREQRYSAYSPATCSIQWVASGYTWSGSCDSAQILKVVPVSPTSCNTGASTIYQPGPGTPAFNVAAFCGTGCPYSVQPQANYSFPPLKYTCL</sequence>
<comment type="caution">
    <text evidence="2">The sequence shown here is derived from an EMBL/GenBank/DDBJ whole genome shotgun (WGS) entry which is preliminary data.</text>
</comment>
<keyword evidence="3" id="KW-1185">Reference proteome</keyword>
<proteinExistence type="predicted"/>
<reference evidence="2 3" key="1">
    <citation type="submission" date="2023-07" db="EMBL/GenBank/DDBJ databases">
        <title>Sorghum-associated microbial communities from plants grown in Nebraska, USA.</title>
        <authorList>
            <person name="Schachtman D."/>
        </authorList>
    </citation>
    <scope>NUCLEOTIDE SEQUENCE [LARGE SCALE GENOMIC DNA]</scope>
    <source>
        <strain evidence="2 3">BE190</strain>
    </source>
</reference>
<dbReference type="Proteomes" id="UP001253595">
    <property type="component" value="Unassembled WGS sequence"/>
</dbReference>
<accession>A0ABU1UTJ4</accession>
<evidence type="ECO:0000256" key="1">
    <source>
        <dbReference type="SAM" id="SignalP"/>
    </source>
</evidence>
<evidence type="ECO:0000313" key="2">
    <source>
        <dbReference type="EMBL" id="MDR7088494.1"/>
    </source>
</evidence>
<gene>
    <name evidence="2" type="ORF">J2X05_000497</name>
</gene>
<protein>
    <recommendedName>
        <fullName evidence="4">Ig-like domain-containing protein</fullName>
    </recommendedName>
</protein>